<organism evidence="1 2">
    <name type="scientific">Euplotes crassus</name>
    <dbReference type="NCBI Taxonomy" id="5936"/>
    <lineage>
        <taxon>Eukaryota</taxon>
        <taxon>Sar</taxon>
        <taxon>Alveolata</taxon>
        <taxon>Ciliophora</taxon>
        <taxon>Intramacronucleata</taxon>
        <taxon>Spirotrichea</taxon>
        <taxon>Hypotrichia</taxon>
        <taxon>Euplotida</taxon>
        <taxon>Euplotidae</taxon>
        <taxon>Moneuplotes</taxon>
    </lineage>
</organism>
<proteinExistence type="predicted"/>
<dbReference type="Proteomes" id="UP001295684">
    <property type="component" value="Unassembled WGS sequence"/>
</dbReference>
<comment type="caution">
    <text evidence="1">The sequence shown here is derived from an EMBL/GenBank/DDBJ whole genome shotgun (WGS) entry which is preliminary data.</text>
</comment>
<evidence type="ECO:0000313" key="1">
    <source>
        <dbReference type="EMBL" id="CAI2375902.1"/>
    </source>
</evidence>
<dbReference type="EMBL" id="CAMPGE010017418">
    <property type="protein sequence ID" value="CAI2375902.1"/>
    <property type="molecule type" value="Genomic_DNA"/>
</dbReference>
<accession>A0AAD1XNK4</accession>
<keyword evidence="2" id="KW-1185">Reference proteome</keyword>
<protein>
    <submittedName>
        <fullName evidence="1">Uncharacterized protein</fullName>
    </submittedName>
</protein>
<evidence type="ECO:0000313" key="2">
    <source>
        <dbReference type="Proteomes" id="UP001295684"/>
    </source>
</evidence>
<name>A0AAD1XNK4_EUPCR</name>
<sequence>MKFCDCLDPPNICASRACSRIFEVRDSQKGLLIARNINLSSGWCLIIIRTDLQIFTPNKLCHILLLVIQI</sequence>
<dbReference type="AlphaFoldDB" id="A0AAD1XNK4"/>
<gene>
    <name evidence="1" type="ORF">ECRASSUSDP1_LOCUS17268</name>
</gene>
<reference evidence="1" key="1">
    <citation type="submission" date="2023-07" db="EMBL/GenBank/DDBJ databases">
        <authorList>
            <consortium name="AG Swart"/>
            <person name="Singh M."/>
            <person name="Singh A."/>
            <person name="Seah K."/>
            <person name="Emmerich C."/>
        </authorList>
    </citation>
    <scope>NUCLEOTIDE SEQUENCE</scope>
    <source>
        <strain evidence="1">DP1</strain>
    </source>
</reference>